<dbReference type="RefSeq" id="XP_031581130.1">
    <property type="nucleotide sequence ID" value="XM_031725538.1"/>
</dbReference>
<reference evidence="2" key="1">
    <citation type="journal article" date="2015" name="PLoS Genet.">
        <title>The dynamic genome and transcriptome of the human fungal pathogen Blastomyces and close relative Emmonsia.</title>
        <authorList>
            <person name="Munoz J.F."/>
            <person name="Gauthier G.M."/>
            <person name="Desjardins C.A."/>
            <person name="Gallo J.E."/>
            <person name="Holder J."/>
            <person name="Sullivan T.D."/>
            <person name="Marty A.J."/>
            <person name="Carmen J.C."/>
            <person name="Chen Z."/>
            <person name="Ding L."/>
            <person name="Gujja S."/>
            <person name="Magrini V."/>
            <person name="Misas E."/>
            <person name="Mitreva M."/>
            <person name="Priest M."/>
            <person name="Saif S."/>
            <person name="Whiston E.A."/>
            <person name="Young S."/>
            <person name="Zeng Q."/>
            <person name="Goldman W.E."/>
            <person name="Mardis E.R."/>
            <person name="Taylor J.W."/>
            <person name="McEwen J.G."/>
            <person name="Clay O.K."/>
            <person name="Klein B.S."/>
            <person name="Cuomo C.A."/>
        </authorList>
    </citation>
    <scope>NUCLEOTIDE SEQUENCE [LARGE SCALE GENOMIC DNA]</scope>
    <source>
        <strain evidence="2">SLH14081</strain>
    </source>
</reference>
<accession>A0A179V1B1</accession>
<dbReference type="VEuPathDB" id="FungiDB:BDBG_17920"/>
<protein>
    <submittedName>
        <fullName evidence="1">Uncharacterized protein</fullName>
    </submittedName>
</protein>
<dbReference type="Proteomes" id="UP000002038">
    <property type="component" value="Unassembled WGS sequence"/>
</dbReference>
<keyword evidence="2" id="KW-1185">Reference proteome</keyword>
<dbReference type="EMBL" id="GG657479">
    <property type="protein sequence ID" value="OAT13823.1"/>
    <property type="molecule type" value="Genomic_DNA"/>
</dbReference>
<dbReference type="GeneID" id="42529452"/>
<proteinExistence type="predicted"/>
<gene>
    <name evidence="1" type="ORF">BDBG_17920</name>
</gene>
<evidence type="ECO:0000313" key="2">
    <source>
        <dbReference type="Proteomes" id="UP000002038"/>
    </source>
</evidence>
<organism evidence="1 2">
    <name type="scientific">Blastomyces gilchristii (strain SLH14081)</name>
    <name type="common">Blastomyces dermatitidis</name>
    <dbReference type="NCBI Taxonomy" id="559298"/>
    <lineage>
        <taxon>Eukaryota</taxon>
        <taxon>Fungi</taxon>
        <taxon>Dikarya</taxon>
        <taxon>Ascomycota</taxon>
        <taxon>Pezizomycotina</taxon>
        <taxon>Eurotiomycetes</taxon>
        <taxon>Eurotiomycetidae</taxon>
        <taxon>Onygenales</taxon>
        <taxon>Ajellomycetaceae</taxon>
        <taxon>Blastomyces</taxon>
    </lineage>
</organism>
<dbReference type="AlphaFoldDB" id="A0A179V1B1"/>
<dbReference type="OrthoDB" id="4072826at2759"/>
<dbReference type="KEGG" id="bgh:BDBG_17920"/>
<name>A0A179V1B1_BLAGS</name>
<evidence type="ECO:0000313" key="1">
    <source>
        <dbReference type="EMBL" id="OAT13823.1"/>
    </source>
</evidence>
<sequence length="111" mass="12288">MPHDSCNNHGTGGIIAESVREDSEFDIVLPAPPESTPSIINSQRLILREVRDSDAEGLFAIRSREDAVRTLRCDLASCLLFYLFCSAFFLLKCFRSPSSGKRQSSACLIYG</sequence>